<proteinExistence type="predicted"/>
<name>A0ABQ5AXB9_9ASTR</name>
<comment type="caution">
    <text evidence="1">The sequence shown here is derived from an EMBL/GenBank/DDBJ whole genome shotgun (WGS) entry which is preliminary data.</text>
</comment>
<sequence length="214" mass="24223">MVEKQISKQVKTLRTDNGLEFCNASFDNFFNTASNLVNRSPSTTIGLKTPQEVWSGKPFDYFDLRIFVCPAYAHVNDEGKSPDKFIISRDVTFNESAMLDQSRGCESLQVQKTVVLKQSEPQVEQVKEEDDNTGTRVEDSIAVRKGKRNAPKPARYARYVNTYDIDYVAYALAVGVDIGSNDPNTYKEDVASKDAEHWIITMNEEMQSLEKNKT</sequence>
<organism evidence="1 2">
    <name type="scientific">Tanacetum coccineum</name>
    <dbReference type="NCBI Taxonomy" id="301880"/>
    <lineage>
        <taxon>Eukaryota</taxon>
        <taxon>Viridiplantae</taxon>
        <taxon>Streptophyta</taxon>
        <taxon>Embryophyta</taxon>
        <taxon>Tracheophyta</taxon>
        <taxon>Spermatophyta</taxon>
        <taxon>Magnoliopsida</taxon>
        <taxon>eudicotyledons</taxon>
        <taxon>Gunneridae</taxon>
        <taxon>Pentapetalae</taxon>
        <taxon>asterids</taxon>
        <taxon>campanulids</taxon>
        <taxon>Asterales</taxon>
        <taxon>Asteraceae</taxon>
        <taxon>Asteroideae</taxon>
        <taxon>Anthemideae</taxon>
        <taxon>Anthemidinae</taxon>
        <taxon>Tanacetum</taxon>
    </lineage>
</organism>
<dbReference type="InterPro" id="IPR012337">
    <property type="entry name" value="RNaseH-like_sf"/>
</dbReference>
<reference evidence="1" key="2">
    <citation type="submission" date="2022-01" db="EMBL/GenBank/DDBJ databases">
        <authorList>
            <person name="Yamashiro T."/>
            <person name="Shiraishi A."/>
            <person name="Satake H."/>
            <person name="Nakayama K."/>
        </authorList>
    </citation>
    <scope>NUCLEOTIDE SEQUENCE</scope>
</reference>
<dbReference type="PANTHER" id="PTHR42648">
    <property type="entry name" value="TRANSPOSASE, PUTATIVE-RELATED"/>
    <property type="match status" value="1"/>
</dbReference>
<dbReference type="SUPFAM" id="SSF53098">
    <property type="entry name" value="Ribonuclease H-like"/>
    <property type="match status" value="1"/>
</dbReference>
<gene>
    <name evidence="1" type="ORF">Tco_0840191</name>
</gene>
<dbReference type="InterPro" id="IPR039537">
    <property type="entry name" value="Retrotran_Ty1/copia-like"/>
</dbReference>
<evidence type="ECO:0000313" key="2">
    <source>
        <dbReference type="Proteomes" id="UP001151760"/>
    </source>
</evidence>
<dbReference type="Proteomes" id="UP001151760">
    <property type="component" value="Unassembled WGS sequence"/>
</dbReference>
<evidence type="ECO:0000313" key="1">
    <source>
        <dbReference type="EMBL" id="GJT05729.1"/>
    </source>
</evidence>
<keyword evidence="2" id="KW-1185">Reference proteome</keyword>
<dbReference type="EMBL" id="BQNB010012611">
    <property type="protein sequence ID" value="GJT05729.1"/>
    <property type="molecule type" value="Genomic_DNA"/>
</dbReference>
<accession>A0ABQ5AXB9</accession>
<reference evidence="1" key="1">
    <citation type="journal article" date="2022" name="Int. J. Mol. Sci.">
        <title>Draft Genome of Tanacetum Coccineum: Genomic Comparison of Closely Related Tanacetum-Family Plants.</title>
        <authorList>
            <person name="Yamashiro T."/>
            <person name="Shiraishi A."/>
            <person name="Nakayama K."/>
            <person name="Satake H."/>
        </authorList>
    </citation>
    <scope>NUCLEOTIDE SEQUENCE</scope>
</reference>
<dbReference type="PANTHER" id="PTHR42648:SF31">
    <property type="entry name" value="RNA-DIRECTED DNA POLYMERASE"/>
    <property type="match status" value="1"/>
</dbReference>
<protein>
    <submittedName>
        <fullName evidence="1">Retrovirus-related pol polyprotein from transposon TNT 1-94</fullName>
    </submittedName>
</protein>